<dbReference type="AlphaFoldDB" id="A0A1M7G629"/>
<dbReference type="STRING" id="310782.SAMN05216499_108160"/>
<dbReference type="InterPro" id="IPR029063">
    <property type="entry name" value="SAM-dependent_MTases_sf"/>
</dbReference>
<dbReference type="Proteomes" id="UP000184111">
    <property type="component" value="Unassembled WGS sequence"/>
</dbReference>
<dbReference type="OrthoDB" id="9777638at2"/>
<evidence type="ECO:0000259" key="1">
    <source>
        <dbReference type="Pfam" id="PF08241"/>
    </source>
</evidence>
<gene>
    <name evidence="2" type="ORF">SAMN05216499_108160</name>
</gene>
<dbReference type="EMBL" id="FRBI01000008">
    <property type="protein sequence ID" value="SHM11743.1"/>
    <property type="molecule type" value="Genomic_DNA"/>
</dbReference>
<evidence type="ECO:0000313" key="2">
    <source>
        <dbReference type="EMBL" id="SHM11743.1"/>
    </source>
</evidence>
<proteinExistence type="predicted"/>
<dbReference type="RefSeq" id="WP_073498389.1">
    <property type="nucleotide sequence ID" value="NZ_FRBI01000008.1"/>
</dbReference>
<evidence type="ECO:0000313" key="3">
    <source>
        <dbReference type="Proteomes" id="UP000184111"/>
    </source>
</evidence>
<dbReference type="CDD" id="cd02440">
    <property type="entry name" value="AdoMet_MTases"/>
    <property type="match status" value="1"/>
</dbReference>
<keyword evidence="2" id="KW-0808">Transferase</keyword>
<dbReference type="PANTHER" id="PTHR43591">
    <property type="entry name" value="METHYLTRANSFERASE"/>
    <property type="match status" value="1"/>
</dbReference>
<dbReference type="Gene3D" id="3.40.50.150">
    <property type="entry name" value="Vaccinia Virus protein VP39"/>
    <property type="match status" value="1"/>
</dbReference>
<protein>
    <submittedName>
        <fullName evidence="2">Methyltransferase domain-containing protein</fullName>
    </submittedName>
</protein>
<dbReference type="GO" id="GO:0008757">
    <property type="term" value="F:S-adenosylmethionine-dependent methyltransferase activity"/>
    <property type="evidence" value="ECO:0007669"/>
    <property type="project" value="InterPro"/>
</dbReference>
<dbReference type="SUPFAM" id="SSF53335">
    <property type="entry name" value="S-adenosyl-L-methionine-dependent methyltransferases"/>
    <property type="match status" value="1"/>
</dbReference>
<keyword evidence="3" id="KW-1185">Reference proteome</keyword>
<name>A0A1M7G629_9ACTN</name>
<dbReference type="GO" id="GO:0032259">
    <property type="term" value="P:methylation"/>
    <property type="evidence" value="ECO:0007669"/>
    <property type="project" value="UniProtKB-KW"/>
</dbReference>
<sequence length="280" mass="29942">MYTIVNTEQAAAWNGDEGAHWADHQADYDAVNGGFNEALFTAAPVADRDRVLDIGCGNGQVTRLAARRAAWGHAVGIDLSLPILRRARATAVVEDVTNVEFVQGDAQVHPFPDARFDVAVSRFGVMFFADPVAAFRNVHRALRPGGRLVFLCLQPMERNEIGSVLSSFTRRHTPAGTPVRPADLAGAFSLADRSEVTALLERAGFRDVAATGVEAPQTWGRDAVAAARFLAGWGPVRAIFPAEPYSSDGAHADLYEALTAYETPAGVRLTGAAWLVTATA</sequence>
<organism evidence="2 3">
    <name type="scientific">Actinacidiphila paucisporea</name>
    <dbReference type="NCBI Taxonomy" id="310782"/>
    <lineage>
        <taxon>Bacteria</taxon>
        <taxon>Bacillati</taxon>
        <taxon>Actinomycetota</taxon>
        <taxon>Actinomycetes</taxon>
        <taxon>Kitasatosporales</taxon>
        <taxon>Streptomycetaceae</taxon>
        <taxon>Actinacidiphila</taxon>
    </lineage>
</organism>
<dbReference type="InterPro" id="IPR013216">
    <property type="entry name" value="Methyltransf_11"/>
</dbReference>
<dbReference type="Pfam" id="PF08241">
    <property type="entry name" value="Methyltransf_11"/>
    <property type="match status" value="1"/>
</dbReference>
<reference evidence="2 3" key="1">
    <citation type="submission" date="2016-11" db="EMBL/GenBank/DDBJ databases">
        <authorList>
            <person name="Jaros S."/>
            <person name="Januszkiewicz K."/>
            <person name="Wedrychowicz H."/>
        </authorList>
    </citation>
    <scope>NUCLEOTIDE SEQUENCE [LARGE SCALE GENOMIC DNA]</scope>
    <source>
        <strain evidence="2 3">CGMCC 4.2025</strain>
    </source>
</reference>
<keyword evidence="2" id="KW-0489">Methyltransferase</keyword>
<accession>A0A1M7G629</accession>
<feature type="domain" description="Methyltransferase type 11" evidence="1">
    <location>
        <begin position="52"/>
        <end position="150"/>
    </location>
</feature>